<dbReference type="Gene3D" id="3.80.10.10">
    <property type="entry name" value="Ribonuclease Inhibitor"/>
    <property type="match status" value="1"/>
</dbReference>
<evidence type="ECO:0008006" key="4">
    <source>
        <dbReference type="Google" id="ProtNLM"/>
    </source>
</evidence>
<feature type="signal peptide" evidence="2">
    <location>
        <begin position="1"/>
        <end position="21"/>
    </location>
</feature>
<protein>
    <recommendedName>
        <fullName evidence="4">Leucine-rich repeat-containing N-terminal plant-type domain-containing protein</fullName>
    </recommendedName>
</protein>
<sequence length="351" mass="38093">MNMLCFRHLGLLLASLGVLDAQCPYAKYNGTFTSDPAYCKLEGAVLCMVDSQCKAVPDKSYFKSNVTKDTTATDILLVKSKAEFIASLPLVVNTYIQFYGNGLRGVGNLSNSTLALLDFENNSVISYDNAVFPASLTRISIAQNNLSVLPTTIPYGQLSEFYGWENKFTALENVDFRNANEVKFTSIPTLTLLKNVSFSTKLTKLYFDKSDFTTFLVDMPTYQVLQKVATFQVSSIDVSVSCVAPNKPMPLKTYTLMMALDPFIKDAGTSTVVPIGAPTEKGGSNIGVILGGIAGGVVLVGIIVGCVVQRRRESKAVEKTREMNETGYRGYTANTLDDTAASGGILRLDVE</sequence>
<dbReference type="EMBL" id="VJMH01002392">
    <property type="protein sequence ID" value="KAF0708940.1"/>
    <property type="molecule type" value="Genomic_DNA"/>
</dbReference>
<evidence type="ECO:0000256" key="2">
    <source>
        <dbReference type="SAM" id="SignalP"/>
    </source>
</evidence>
<name>A0A6A4Z954_9STRA</name>
<gene>
    <name evidence="3" type="ORF">As57867_006139</name>
</gene>
<feature type="chain" id="PRO_5025427584" description="Leucine-rich repeat-containing N-terminal plant-type domain-containing protein" evidence="2">
    <location>
        <begin position="22"/>
        <end position="351"/>
    </location>
</feature>
<reference evidence="3" key="1">
    <citation type="submission" date="2019-06" db="EMBL/GenBank/DDBJ databases">
        <title>Genomics analysis of Aphanomyces spp. identifies a new class of oomycete effector associated with host adaptation.</title>
        <authorList>
            <person name="Gaulin E."/>
        </authorList>
    </citation>
    <scope>NUCLEOTIDE SEQUENCE</scope>
    <source>
        <strain evidence="3">CBS 578.67</strain>
    </source>
</reference>
<accession>A0A6A4Z954</accession>
<keyword evidence="2" id="KW-0732">Signal</keyword>
<dbReference type="InterPro" id="IPR032675">
    <property type="entry name" value="LRR_dom_sf"/>
</dbReference>
<organism evidence="3">
    <name type="scientific">Aphanomyces stellatus</name>
    <dbReference type="NCBI Taxonomy" id="120398"/>
    <lineage>
        <taxon>Eukaryota</taxon>
        <taxon>Sar</taxon>
        <taxon>Stramenopiles</taxon>
        <taxon>Oomycota</taxon>
        <taxon>Saprolegniomycetes</taxon>
        <taxon>Saprolegniales</taxon>
        <taxon>Verrucalvaceae</taxon>
        <taxon>Aphanomyces</taxon>
    </lineage>
</organism>
<keyword evidence="1" id="KW-0812">Transmembrane</keyword>
<evidence type="ECO:0000313" key="3">
    <source>
        <dbReference type="EMBL" id="KAF0708940.1"/>
    </source>
</evidence>
<evidence type="ECO:0000256" key="1">
    <source>
        <dbReference type="SAM" id="Phobius"/>
    </source>
</evidence>
<keyword evidence="1" id="KW-0472">Membrane</keyword>
<dbReference type="AlphaFoldDB" id="A0A6A4Z954"/>
<comment type="caution">
    <text evidence="3">The sequence shown here is derived from an EMBL/GenBank/DDBJ whole genome shotgun (WGS) entry which is preliminary data.</text>
</comment>
<feature type="transmembrane region" description="Helical" evidence="1">
    <location>
        <begin position="286"/>
        <end position="308"/>
    </location>
</feature>
<dbReference type="SUPFAM" id="SSF52058">
    <property type="entry name" value="L domain-like"/>
    <property type="match status" value="1"/>
</dbReference>
<proteinExistence type="predicted"/>
<feature type="non-terminal residue" evidence="3">
    <location>
        <position position="351"/>
    </location>
</feature>
<dbReference type="OrthoDB" id="78927at2759"/>
<keyword evidence="1" id="KW-1133">Transmembrane helix</keyword>